<keyword evidence="2" id="KW-0812">Transmembrane</keyword>
<feature type="transmembrane region" description="Helical" evidence="2">
    <location>
        <begin position="89"/>
        <end position="111"/>
    </location>
</feature>
<gene>
    <name evidence="4" type="ORF">HS088_TW12G01069</name>
</gene>
<dbReference type="InterPro" id="IPR000073">
    <property type="entry name" value="AB_hydrolase_1"/>
</dbReference>
<accession>A0A7J7D0Q0</accession>
<name>A0A7J7D0Q0_TRIWF</name>
<evidence type="ECO:0000313" key="5">
    <source>
        <dbReference type="Proteomes" id="UP000593562"/>
    </source>
</evidence>
<evidence type="ECO:0000313" key="4">
    <source>
        <dbReference type="EMBL" id="KAF5739858.1"/>
    </source>
</evidence>
<evidence type="ECO:0000256" key="2">
    <source>
        <dbReference type="SAM" id="Phobius"/>
    </source>
</evidence>
<feature type="domain" description="AB hydrolase-1" evidence="3">
    <location>
        <begin position="164"/>
        <end position="208"/>
    </location>
</feature>
<dbReference type="Pfam" id="PF00561">
    <property type="entry name" value="Abhydrolase_1"/>
    <property type="match status" value="1"/>
</dbReference>
<reference evidence="4 5" key="1">
    <citation type="journal article" date="2020" name="Nat. Commun.">
        <title>Genome of Tripterygium wilfordii and identification of cytochrome P450 involved in triptolide biosynthesis.</title>
        <authorList>
            <person name="Tu L."/>
            <person name="Su P."/>
            <person name="Zhang Z."/>
            <person name="Gao L."/>
            <person name="Wang J."/>
            <person name="Hu T."/>
            <person name="Zhou J."/>
            <person name="Zhang Y."/>
            <person name="Zhao Y."/>
            <person name="Liu Y."/>
            <person name="Song Y."/>
            <person name="Tong Y."/>
            <person name="Lu Y."/>
            <person name="Yang J."/>
            <person name="Xu C."/>
            <person name="Jia M."/>
            <person name="Peters R.J."/>
            <person name="Huang L."/>
            <person name="Gao W."/>
        </authorList>
    </citation>
    <scope>NUCLEOTIDE SEQUENCE [LARGE SCALE GENOMIC DNA]</scope>
    <source>
        <strain evidence="5">cv. XIE 37</strain>
        <tissue evidence="4">Leaf</tissue>
    </source>
</reference>
<evidence type="ECO:0000256" key="1">
    <source>
        <dbReference type="SAM" id="MobiDB-lite"/>
    </source>
</evidence>
<evidence type="ECO:0000259" key="3">
    <source>
        <dbReference type="Pfam" id="PF00561"/>
    </source>
</evidence>
<dbReference type="EMBL" id="JAAARO010000012">
    <property type="protein sequence ID" value="KAF5739858.1"/>
    <property type="molecule type" value="Genomic_DNA"/>
</dbReference>
<dbReference type="InterPro" id="IPR029058">
    <property type="entry name" value="AB_hydrolase_fold"/>
</dbReference>
<dbReference type="SUPFAM" id="SSF53474">
    <property type="entry name" value="alpha/beta-Hydrolases"/>
    <property type="match status" value="1"/>
</dbReference>
<dbReference type="InParanoid" id="A0A7J7D0Q0"/>
<keyword evidence="5" id="KW-1185">Reference proteome</keyword>
<dbReference type="Proteomes" id="UP000593562">
    <property type="component" value="Unassembled WGS sequence"/>
</dbReference>
<feature type="region of interest" description="Disordered" evidence="1">
    <location>
        <begin position="60"/>
        <end position="79"/>
    </location>
</feature>
<sequence length="340" mass="37747">MLGKKITEVHKTIALRVTSFTDFSAGFAEYASVPENDFVPYAIVPIPSDIKEMAIITEEEQEPQAINPPHKSTSPPKPKSDERPNVFAFWFYFTAIVSVITFFTVFFASLLSSDPRSWFRSLPASLRQHYSGGRTIKVQTAPGRSPIEVFTFESGLFGSDAENVLIIHGFGISSYSFGGIVQSLDSNGVRGIAIDLPGNGFSDKSTVEIEEGAASGVLGRFRDVLGIIREKGFFWAFDQMIETGQIPFEEVVTRLSRREVVRPIELGSEEIGRVLGEVIKTMGLAPLHLVLHDSSLAMVADWVGRKNGVQWADRLLRRYLGQTLSRTLEDGGLRKILRMR</sequence>
<proteinExistence type="predicted"/>
<keyword evidence="4" id="KW-0378">Hydrolase</keyword>
<keyword evidence="2" id="KW-0472">Membrane</keyword>
<organism evidence="4 5">
    <name type="scientific">Tripterygium wilfordii</name>
    <name type="common">Thunder God vine</name>
    <dbReference type="NCBI Taxonomy" id="458696"/>
    <lineage>
        <taxon>Eukaryota</taxon>
        <taxon>Viridiplantae</taxon>
        <taxon>Streptophyta</taxon>
        <taxon>Embryophyta</taxon>
        <taxon>Tracheophyta</taxon>
        <taxon>Spermatophyta</taxon>
        <taxon>Magnoliopsida</taxon>
        <taxon>eudicotyledons</taxon>
        <taxon>Gunneridae</taxon>
        <taxon>Pentapetalae</taxon>
        <taxon>rosids</taxon>
        <taxon>fabids</taxon>
        <taxon>Celastrales</taxon>
        <taxon>Celastraceae</taxon>
        <taxon>Tripterygium</taxon>
    </lineage>
</organism>
<protein>
    <submittedName>
        <fullName evidence="4">Putative Alpha/beta-Hydrolases superfamily protein</fullName>
    </submittedName>
</protein>
<comment type="caution">
    <text evidence="4">The sequence shown here is derived from an EMBL/GenBank/DDBJ whole genome shotgun (WGS) entry which is preliminary data.</text>
</comment>
<dbReference type="GO" id="GO:0016787">
    <property type="term" value="F:hydrolase activity"/>
    <property type="evidence" value="ECO:0007669"/>
    <property type="project" value="UniProtKB-KW"/>
</dbReference>
<keyword evidence="2" id="KW-1133">Transmembrane helix</keyword>
<dbReference type="Gene3D" id="3.40.50.1820">
    <property type="entry name" value="alpha/beta hydrolase"/>
    <property type="match status" value="1"/>
</dbReference>
<dbReference type="AlphaFoldDB" id="A0A7J7D0Q0"/>